<dbReference type="GO" id="GO:0016846">
    <property type="term" value="F:carbon-sulfur lyase activity"/>
    <property type="evidence" value="ECO:0007669"/>
    <property type="project" value="InterPro"/>
</dbReference>
<evidence type="ECO:0000256" key="1">
    <source>
        <dbReference type="ARBA" id="ARBA00005495"/>
    </source>
</evidence>
<sequence>MFVHFSACDVSANQVVHACFCSCKYCRKAHAAPIYQAVYVKEAAFEFTQGREYVKECKRPPYDANANTILDKHPGRTRLFCSECGTKVANRLPGVQDATIYGFFPSLLDEETQHALPASCTPTTHANKEHAVPLFGLCL</sequence>
<evidence type="ECO:0000259" key="4">
    <source>
        <dbReference type="Pfam" id="PF04828"/>
    </source>
</evidence>
<name>A0A830I298_9CHLO</name>
<evidence type="ECO:0000256" key="2">
    <source>
        <dbReference type="ARBA" id="ARBA00022723"/>
    </source>
</evidence>
<keyword evidence="3" id="KW-0862">Zinc</keyword>
<dbReference type="GO" id="GO:0046872">
    <property type="term" value="F:metal ion binding"/>
    <property type="evidence" value="ECO:0007669"/>
    <property type="project" value="UniProtKB-KW"/>
</dbReference>
<evidence type="ECO:0000313" key="5">
    <source>
        <dbReference type="EMBL" id="GHP11287.1"/>
    </source>
</evidence>
<evidence type="ECO:0000313" key="6">
    <source>
        <dbReference type="Proteomes" id="UP000660262"/>
    </source>
</evidence>
<keyword evidence="2" id="KW-0479">Metal-binding</keyword>
<comment type="similarity">
    <text evidence="1">Belongs to the Gfa family.</text>
</comment>
<gene>
    <name evidence="5" type="ORF">PPROV_001001500</name>
</gene>
<reference evidence="5" key="1">
    <citation type="submission" date="2020-10" db="EMBL/GenBank/DDBJ databases">
        <title>Unveiling of a novel bifunctional photoreceptor, Dualchrome1, isolated from a cosmopolitan green alga.</title>
        <authorList>
            <person name="Suzuki S."/>
            <person name="Kawachi M."/>
        </authorList>
    </citation>
    <scope>NUCLEOTIDE SEQUENCE</scope>
    <source>
        <strain evidence="5">NIES 2893</strain>
    </source>
</reference>
<accession>A0A830I298</accession>
<keyword evidence="6" id="KW-1185">Reference proteome</keyword>
<dbReference type="Pfam" id="PF04828">
    <property type="entry name" value="GFA"/>
    <property type="match status" value="1"/>
</dbReference>
<comment type="caution">
    <text evidence="5">The sequence shown here is derived from an EMBL/GenBank/DDBJ whole genome shotgun (WGS) entry which is preliminary data.</text>
</comment>
<dbReference type="OrthoDB" id="9985472at2759"/>
<protein>
    <recommendedName>
        <fullName evidence="4">CENP-V/GFA domain-containing protein</fullName>
    </recommendedName>
</protein>
<evidence type="ECO:0000256" key="3">
    <source>
        <dbReference type="ARBA" id="ARBA00022833"/>
    </source>
</evidence>
<dbReference type="EMBL" id="BNJQ01000033">
    <property type="protein sequence ID" value="GHP11287.1"/>
    <property type="molecule type" value="Genomic_DNA"/>
</dbReference>
<dbReference type="Gene3D" id="3.90.1590.10">
    <property type="entry name" value="glutathione-dependent formaldehyde- activating enzyme (gfa)"/>
    <property type="match status" value="1"/>
</dbReference>
<dbReference type="Proteomes" id="UP000660262">
    <property type="component" value="Unassembled WGS sequence"/>
</dbReference>
<dbReference type="InterPro" id="IPR006913">
    <property type="entry name" value="CENP-V/GFA"/>
</dbReference>
<feature type="domain" description="CENP-V/GFA" evidence="4">
    <location>
        <begin position="15"/>
        <end position="110"/>
    </location>
</feature>
<dbReference type="InterPro" id="IPR011057">
    <property type="entry name" value="Mss4-like_sf"/>
</dbReference>
<dbReference type="AlphaFoldDB" id="A0A830I298"/>
<dbReference type="SUPFAM" id="SSF51316">
    <property type="entry name" value="Mss4-like"/>
    <property type="match status" value="1"/>
</dbReference>
<organism evidence="5 6">
    <name type="scientific">Pycnococcus provasolii</name>
    <dbReference type="NCBI Taxonomy" id="41880"/>
    <lineage>
        <taxon>Eukaryota</taxon>
        <taxon>Viridiplantae</taxon>
        <taxon>Chlorophyta</taxon>
        <taxon>Pseudoscourfieldiophyceae</taxon>
        <taxon>Pseudoscourfieldiales</taxon>
        <taxon>Pycnococcaceae</taxon>
        <taxon>Pycnococcus</taxon>
    </lineage>
</organism>
<proteinExistence type="inferred from homology"/>